<proteinExistence type="predicted"/>
<keyword evidence="2" id="KW-1185">Reference proteome</keyword>
<evidence type="ECO:0000313" key="2">
    <source>
        <dbReference type="Proteomes" id="UP001156601"/>
    </source>
</evidence>
<dbReference type="EMBL" id="BSOT01000005">
    <property type="protein sequence ID" value="GLR69573.1"/>
    <property type="molecule type" value="Genomic_DNA"/>
</dbReference>
<comment type="caution">
    <text evidence="1">The sequence shown here is derived from an EMBL/GenBank/DDBJ whole genome shotgun (WGS) entry which is preliminary data.</text>
</comment>
<dbReference type="RefSeq" id="WP_284215897.1">
    <property type="nucleotide sequence ID" value="NZ_BSOT01000005.1"/>
</dbReference>
<accession>A0AA37WH50</accession>
<protein>
    <recommendedName>
        <fullName evidence="3">STAS/SEC14 domain-containing protein</fullName>
    </recommendedName>
</protein>
<dbReference type="AlphaFoldDB" id="A0AA37WH50"/>
<reference evidence="1" key="1">
    <citation type="journal article" date="2014" name="Int. J. Syst. Evol. Microbiol.">
        <title>Complete genome sequence of Corynebacterium casei LMG S-19264T (=DSM 44701T), isolated from a smear-ripened cheese.</title>
        <authorList>
            <consortium name="US DOE Joint Genome Institute (JGI-PGF)"/>
            <person name="Walter F."/>
            <person name="Albersmeier A."/>
            <person name="Kalinowski J."/>
            <person name="Ruckert C."/>
        </authorList>
    </citation>
    <scope>NUCLEOTIDE SEQUENCE</scope>
    <source>
        <strain evidence="1">NBRC 110023</strain>
    </source>
</reference>
<name>A0AA37WH50_9ALTE</name>
<reference evidence="1" key="2">
    <citation type="submission" date="2023-01" db="EMBL/GenBank/DDBJ databases">
        <title>Draft genome sequence of Agaribacter marinus strain NBRC 110023.</title>
        <authorList>
            <person name="Sun Q."/>
            <person name="Mori K."/>
        </authorList>
    </citation>
    <scope>NUCLEOTIDE SEQUENCE</scope>
    <source>
        <strain evidence="1">NBRC 110023</strain>
    </source>
</reference>
<evidence type="ECO:0008006" key="3">
    <source>
        <dbReference type="Google" id="ProtNLM"/>
    </source>
</evidence>
<dbReference type="Proteomes" id="UP001156601">
    <property type="component" value="Unassembled WGS sequence"/>
</dbReference>
<organism evidence="1 2">
    <name type="scientific">Agaribacter marinus</name>
    <dbReference type="NCBI Taxonomy" id="1431249"/>
    <lineage>
        <taxon>Bacteria</taxon>
        <taxon>Pseudomonadati</taxon>
        <taxon>Pseudomonadota</taxon>
        <taxon>Gammaproteobacteria</taxon>
        <taxon>Alteromonadales</taxon>
        <taxon>Alteromonadaceae</taxon>
        <taxon>Agaribacter</taxon>
    </lineage>
</organism>
<sequence length="123" mass="13735">MIETSIISEDPVIVLHVLQGSFTKEEAKLGIDSAISVIEHATSIIRTFSLIVDARNYIFNDIDAHKVWSLNFKENPLVIDGVIRAAIVGSDEPKFHAEKENMESTTLKFFTDCQTAIAWLENA</sequence>
<gene>
    <name evidence="1" type="ORF">GCM10007852_04810</name>
</gene>
<evidence type="ECO:0000313" key="1">
    <source>
        <dbReference type="EMBL" id="GLR69573.1"/>
    </source>
</evidence>